<evidence type="ECO:0000313" key="2">
    <source>
        <dbReference type="EMBL" id="KDQ21939.1"/>
    </source>
</evidence>
<organism evidence="2 3">
    <name type="scientific">Botryobasidium botryosum (strain FD-172 SS1)</name>
    <dbReference type="NCBI Taxonomy" id="930990"/>
    <lineage>
        <taxon>Eukaryota</taxon>
        <taxon>Fungi</taxon>
        <taxon>Dikarya</taxon>
        <taxon>Basidiomycota</taxon>
        <taxon>Agaricomycotina</taxon>
        <taxon>Agaricomycetes</taxon>
        <taxon>Cantharellales</taxon>
        <taxon>Botryobasidiaceae</taxon>
        <taxon>Botryobasidium</taxon>
    </lineage>
</organism>
<dbReference type="Gene3D" id="3.80.10.10">
    <property type="entry name" value="Ribonuclease Inhibitor"/>
    <property type="match status" value="1"/>
</dbReference>
<dbReference type="InParanoid" id="A0A067N264"/>
<sequence>MEPPQVAVTDAHVRSQIKVIGKELYEKMVELARQSCADSSANGGKPSASCETNTVWAGGSGNEVFQKRLAEEYKSLFSIRGAVIEEVMMHTTRRLLAIQACRNQLLPISRLPDEVLSSIFEMTAKFEEMKDRDLLEQRPQSTITRVCRAWRDVAINTPRFWAVIDKVNRPLAHLFVARSKQTPLHIWLSNSWYTEPLHSRCADRVAYFISPFVPHIDRWHTLNLSNISSHGLEALSSSSAPQLQHLHIALKAGSCITHINFTSQYLLFSGQTPSLRDLTLEHFYQPLTSPIFIGLTRLSLVWITHPAGSIHQFFKNLEMCPSLEQLLLQFVDFSLDSPVTTDVSEFPHAGSLTLPRLEELGLDNVESGTMKSLFATVSFPVSMSMWVVTPCIDADRAIFPRGLSFATHLPHLLLIRRLMIEHETNDEYFSMKGSIEGDIQGIGDPLNLAFNYQPHAYLRENILRQMFYDVGHYLPFQRVESLSIKGDLNITPNYPETAAFTTILTGLPSLNTLTLACVSPTCLGVLLIDPDDPASHLCPKLHTLQLKKVDVTGDELVELAVSRTSFRDPSSPDAARLSTVMLIKCRRIHEGAKATVTEALADLSVQVFWEQQSAARTDSDAQSSASETETSEVSSSLNETTSSDETSSLQVETSSLGEESSSTET</sequence>
<dbReference type="SUPFAM" id="SSF81383">
    <property type="entry name" value="F-box domain"/>
    <property type="match status" value="1"/>
</dbReference>
<keyword evidence="3" id="KW-1185">Reference proteome</keyword>
<proteinExistence type="predicted"/>
<dbReference type="OrthoDB" id="2269034at2759"/>
<evidence type="ECO:0000313" key="3">
    <source>
        <dbReference type="Proteomes" id="UP000027195"/>
    </source>
</evidence>
<dbReference type="HOGENOM" id="CLU_024199_1_2_1"/>
<dbReference type="InterPro" id="IPR036047">
    <property type="entry name" value="F-box-like_dom_sf"/>
</dbReference>
<dbReference type="AlphaFoldDB" id="A0A067N264"/>
<reference evidence="3" key="1">
    <citation type="journal article" date="2014" name="Proc. Natl. Acad. Sci. U.S.A.">
        <title>Extensive sampling of basidiomycete genomes demonstrates inadequacy of the white-rot/brown-rot paradigm for wood decay fungi.</title>
        <authorList>
            <person name="Riley R."/>
            <person name="Salamov A.A."/>
            <person name="Brown D.W."/>
            <person name="Nagy L.G."/>
            <person name="Floudas D."/>
            <person name="Held B.W."/>
            <person name="Levasseur A."/>
            <person name="Lombard V."/>
            <person name="Morin E."/>
            <person name="Otillar R."/>
            <person name="Lindquist E.A."/>
            <person name="Sun H."/>
            <person name="LaButti K.M."/>
            <person name="Schmutz J."/>
            <person name="Jabbour D."/>
            <person name="Luo H."/>
            <person name="Baker S.E."/>
            <person name="Pisabarro A.G."/>
            <person name="Walton J.D."/>
            <person name="Blanchette R.A."/>
            <person name="Henrissat B."/>
            <person name="Martin F."/>
            <person name="Cullen D."/>
            <person name="Hibbett D.S."/>
            <person name="Grigoriev I.V."/>
        </authorList>
    </citation>
    <scope>NUCLEOTIDE SEQUENCE [LARGE SCALE GENOMIC DNA]</scope>
    <source>
        <strain evidence="3">FD-172 SS1</strain>
    </source>
</reference>
<dbReference type="Gene3D" id="1.20.1280.50">
    <property type="match status" value="1"/>
</dbReference>
<dbReference type="SUPFAM" id="SSF52047">
    <property type="entry name" value="RNI-like"/>
    <property type="match status" value="1"/>
</dbReference>
<dbReference type="PANTHER" id="PTHR38926:SF72">
    <property type="entry name" value="IM:7136021-RELATED"/>
    <property type="match status" value="1"/>
</dbReference>
<feature type="region of interest" description="Disordered" evidence="1">
    <location>
        <begin position="616"/>
        <end position="665"/>
    </location>
</feature>
<name>A0A067N264_BOTB1</name>
<gene>
    <name evidence="2" type="ORF">BOTBODRAFT_61508</name>
</gene>
<dbReference type="InterPro" id="IPR032675">
    <property type="entry name" value="LRR_dom_sf"/>
</dbReference>
<evidence type="ECO:0000256" key="1">
    <source>
        <dbReference type="SAM" id="MobiDB-lite"/>
    </source>
</evidence>
<dbReference type="PANTHER" id="PTHR38926">
    <property type="entry name" value="F-BOX DOMAIN CONTAINING PROTEIN, EXPRESSED"/>
    <property type="match status" value="1"/>
</dbReference>
<dbReference type="STRING" id="930990.A0A067N264"/>
<dbReference type="Proteomes" id="UP000027195">
    <property type="component" value="Unassembled WGS sequence"/>
</dbReference>
<protein>
    <submittedName>
        <fullName evidence="2">Uncharacterized protein</fullName>
    </submittedName>
</protein>
<accession>A0A067N264</accession>
<feature type="compositionally biased region" description="Low complexity" evidence="1">
    <location>
        <begin position="623"/>
        <end position="665"/>
    </location>
</feature>
<dbReference type="EMBL" id="KL198016">
    <property type="protein sequence ID" value="KDQ21939.1"/>
    <property type="molecule type" value="Genomic_DNA"/>
</dbReference>